<feature type="transmembrane region" description="Helical" evidence="1">
    <location>
        <begin position="308"/>
        <end position="328"/>
    </location>
</feature>
<feature type="transmembrane region" description="Helical" evidence="1">
    <location>
        <begin position="93"/>
        <end position="117"/>
    </location>
</feature>
<comment type="caution">
    <text evidence="2">The sequence shown here is derived from an EMBL/GenBank/DDBJ whole genome shotgun (WGS) entry which is preliminary data.</text>
</comment>
<gene>
    <name evidence="2" type="ORF">AYO28_04485</name>
</gene>
<feature type="transmembrane region" description="Helical" evidence="1">
    <location>
        <begin position="58"/>
        <end position="81"/>
    </location>
</feature>
<evidence type="ECO:0008006" key="4">
    <source>
        <dbReference type="Google" id="ProtNLM"/>
    </source>
</evidence>
<dbReference type="AlphaFoldDB" id="A0A177S8W1"/>
<organism evidence="2 3">
    <name type="scientific">Pseudomonas putida</name>
    <name type="common">Arthrobacter siderocapsulatus</name>
    <dbReference type="NCBI Taxonomy" id="303"/>
    <lineage>
        <taxon>Bacteria</taxon>
        <taxon>Pseudomonadati</taxon>
        <taxon>Pseudomonadota</taxon>
        <taxon>Gammaproteobacteria</taxon>
        <taxon>Pseudomonadales</taxon>
        <taxon>Pseudomonadaceae</taxon>
        <taxon>Pseudomonas</taxon>
    </lineage>
</organism>
<feature type="transmembrane region" description="Helical" evidence="1">
    <location>
        <begin position="234"/>
        <end position="258"/>
    </location>
</feature>
<dbReference type="Proteomes" id="UP000077752">
    <property type="component" value="Unassembled WGS sequence"/>
</dbReference>
<dbReference type="RefSeq" id="WP_064304946.1">
    <property type="nucleotide sequence ID" value="NZ_LUCV01000058.1"/>
</dbReference>
<feature type="transmembrane region" description="Helical" evidence="1">
    <location>
        <begin position="335"/>
        <end position="355"/>
    </location>
</feature>
<sequence>MFLLLFSLAHVLGIELYGEFSYSYAIITGIATVVGEAFSVAFSRYVVFSEGKADYRTFLGLMIWGGAAVGALCVIVLSLFSAPASSYERNADYLLFAAFILGFACVCNLTITGLMYTVEASVKWALVLAAHGLTGLLVVIAVASFSKRVEFSLLALGLCTLIAPAIGFQIMKANAAGGVRGLQRVIFSFREMSSTLSRSGVPAVAGSMLLGAPVHIICLMIFANASSSASEVGYFNLFFLFYILVTVLPSALASYVVVRLAGLDGRASRLYLLLGAAASILLPLLMFFARDLWLCYLGDGLCEKKELLGFALSAGGLGLMTTIMTQVMHSKRMTWIVLSASVVYAVIYLLSTMFASTGGSMLAVSLFRCFVYALIAQMLVLIVLGLRGLLR</sequence>
<feature type="transmembrane region" description="Helical" evidence="1">
    <location>
        <begin position="151"/>
        <end position="171"/>
    </location>
</feature>
<proteinExistence type="predicted"/>
<evidence type="ECO:0000256" key="1">
    <source>
        <dbReference type="SAM" id="Phobius"/>
    </source>
</evidence>
<keyword evidence="1" id="KW-0812">Transmembrane</keyword>
<feature type="transmembrane region" description="Helical" evidence="1">
    <location>
        <begin position="124"/>
        <end position="145"/>
    </location>
</feature>
<reference evidence="2 3" key="1">
    <citation type="submission" date="2016-03" db="EMBL/GenBank/DDBJ databases">
        <title>Draft Genome Assembly of Pseudomonas putida strain CBF10-2.</title>
        <authorList>
            <person name="Iyer R.S."/>
            <person name="Damania A."/>
        </authorList>
    </citation>
    <scope>NUCLEOTIDE SEQUENCE [LARGE SCALE GENOMIC DNA]</scope>
    <source>
        <strain evidence="2 3">CBF10-2</strain>
    </source>
</reference>
<feature type="transmembrane region" description="Helical" evidence="1">
    <location>
        <begin position="200"/>
        <end position="222"/>
    </location>
</feature>
<dbReference type="EMBL" id="LUCV01000058">
    <property type="protein sequence ID" value="OAI83822.1"/>
    <property type="molecule type" value="Genomic_DNA"/>
</dbReference>
<evidence type="ECO:0000313" key="3">
    <source>
        <dbReference type="Proteomes" id="UP000077752"/>
    </source>
</evidence>
<protein>
    <recommendedName>
        <fullName evidence="4">Polysaccharide biosynthesis protein</fullName>
    </recommendedName>
</protein>
<keyword evidence="1" id="KW-0472">Membrane</keyword>
<evidence type="ECO:0000313" key="2">
    <source>
        <dbReference type="EMBL" id="OAI83822.1"/>
    </source>
</evidence>
<feature type="transmembrane region" description="Helical" evidence="1">
    <location>
        <begin position="23"/>
        <end position="46"/>
    </location>
</feature>
<feature type="transmembrane region" description="Helical" evidence="1">
    <location>
        <begin position="270"/>
        <end position="288"/>
    </location>
</feature>
<feature type="transmembrane region" description="Helical" evidence="1">
    <location>
        <begin position="361"/>
        <end position="386"/>
    </location>
</feature>
<accession>A0A177S8W1</accession>
<name>A0A177S8W1_PSEPU</name>
<keyword evidence="1" id="KW-1133">Transmembrane helix</keyword>